<proteinExistence type="predicted"/>
<dbReference type="OrthoDB" id="9811423at2"/>
<dbReference type="PANTHER" id="PTHR35175:SF2">
    <property type="entry name" value="DUF1289 DOMAIN-CONTAINING PROTEIN"/>
    <property type="match status" value="1"/>
</dbReference>
<name>A0A177NTI2_9GAMM</name>
<accession>A0A177NTI2</accession>
<dbReference type="RefSeq" id="WP_064026891.1">
    <property type="nucleotide sequence ID" value="NZ_LUUK01000100.1"/>
</dbReference>
<protein>
    <recommendedName>
        <fullName evidence="4">DUF1289 domain-containing protein</fullName>
    </recommendedName>
</protein>
<evidence type="ECO:0008006" key="4">
    <source>
        <dbReference type="Google" id="ProtNLM"/>
    </source>
</evidence>
<dbReference type="Pfam" id="PF06945">
    <property type="entry name" value="DUF1289"/>
    <property type="match status" value="1"/>
</dbReference>
<dbReference type="PANTHER" id="PTHR35175">
    <property type="entry name" value="DUF1289 DOMAIN-CONTAINING PROTEIN"/>
    <property type="match status" value="1"/>
</dbReference>
<reference evidence="3" key="1">
    <citation type="submission" date="2016-03" db="EMBL/GenBank/DDBJ databases">
        <authorList>
            <person name="Heylen K."/>
            <person name="De Vos P."/>
            <person name="Vekeman B."/>
        </authorList>
    </citation>
    <scope>NUCLEOTIDE SEQUENCE [LARGE SCALE GENOMIC DNA]</scope>
    <source>
        <strain evidence="3">R-45383</strain>
    </source>
</reference>
<evidence type="ECO:0000313" key="2">
    <source>
        <dbReference type="EMBL" id="OAI21366.1"/>
    </source>
</evidence>
<dbReference type="InterPro" id="IPR010710">
    <property type="entry name" value="DUF1289"/>
</dbReference>
<evidence type="ECO:0000313" key="3">
    <source>
        <dbReference type="Proteomes" id="UP000077628"/>
    </source>
</evidence>
<sequence length="76" mass="8044">MSGLDRVASPCVRNCCLDDEDVCLGCFRSLSEICGWSVADDRERLSCLARAEQRKAAKKSPKAQAGAGEPTGGISP</sequence>
<organism evidence="2 3">
    <name type="scientific">Methylomonas koyamae</name>
    <dbReference type="NCBI Taxonomy" id="702114"/>
    <lineage>
        <taxon>Bacteria</taxon>
        <taxon>Pseudomonadati</taxon>
        <taxon>Pseudomonadota</taxon>
        <taxon>Gammaproteobacteria</taxon>
        <taxon>Methylococcales</taxon>
        <taxon>Methylococcaceae</taxon>
        <taxon>Methylomonas</taxon>
    </lineage>
</organism>
<dbReference type="Proteomes" id="UP000077628">
    <property type="component" value="Unassembled WGS sequence"/>
</dbReference>
<feature type="region of interest" description="Disordered" evidence="1">
    <location>
        <begin position="53"/>
        <end position="76"/>
    </location>
</feature>
<evidence type="ECO:0000256" key="1">
    <source>
        <dbReference type="SAM" id="MobiDB-lite"/>
    </source>
</evidence>
<dbReference type="STRING" id="702114.A1355_02495"/>
<comment type="caution">
    <text evidence="2">The sequence shown here is derived from an EMBL/GenBank/DDBJ whole genome shotgun (WGS) entry which is preliminary data.</text>
</comment>
<gene>
    <name evidence="2" type="ORF">A1355_02495</name>
</gene>
<dbReference type="EMBL" id="LUUK01000100">
    <property type="protein sequence ID" value="OAI21366.1"/>
    <property type="molecule type" value="Genomic_DNA"/>
</dbReference>
<keyword evidence="3" id="KW-1185">Reference proteome</keyword>
<dbReference type="AlphaFoldDB" id="A0A177NTI2"/>